<dbReference type="Gene3D" id="3.50.50.60">
    <property type="entry name" value="FAD/NAD(P)-binding domain"/>
    <property type="match status" value="1"/>
</dbReference>
<feature type="compositionally biased region" description="Low complexity" evidence="1">
    <location>
        <begin position="168"/>
        <end position="190"/>
    </location>
</feature>
<name>A0ABP8WYJ5_9MICO</name>
<keyword evidence="4" id="KW-1185">Reference proteome</keyword>
<dbReference type="PANTHER" id="PTHR42685:SF19">
    <property type="entry name" value="POSSIBLE OXIDOREDUCTASE"/>
    <property type="match status" value="1"/>
</dbReference>
<protein>
    <submittedName>
        <fullName evidence="3">NAD(P)/FAD-dependent oxidoreductase</fullName>
    </submittedName>
</protein>
<sequence length="377" mass="39450">MVGAGPVGLAAAVHARAAGLEVLVVDRRTGTLDKACGEGLLPGALRAVQALGADPPGHPLTGISYRAPGRHADHRFAAGPGRGVRRTALHEALGERAAAVGAQLVHGRVTALRQDAAGVEVDVVPGSRTGEIGEISEVRAPVTLRAGWVLGCDGLHSMVRRLAGLDAGTGQRTGQRTGQPTGQRTGQRGGRPVRNRYGLRRHFEVAPWSDLVEVHWSPHAEAYVTPVAAGVVGVALLGSRTVSGVGFDALLRTQFPELSARLATATSAGRLLGAGPLRRRSRRRSVGRVRLVGDASGYVDALTGEGVRVGLAQADAAVRHLGDADAYERAWRTVTRDYRALTTGLLAWASSPARRAIVPAAARAPWLYGAVVERLAR</sequence>
<dbReference type="SUPFAM" id="SSF51905">
    <property type="entry name" value="FAD/NAD(P)-binding domain"/>
    <property type="match status" value="1"/>
</dbReference>
<feature type="domain" description="FAD-binding" evidence="2">
    <location>
        <begin position="2"/>
        <end position="171"/>
    </location>
</feature>
<feature type="region of interest" description="Disordered" evidence="1">
    <location>
        <begin position="166"/>
        <end position="194"/>
    </location>
</feature>
<evidence type="ECO:0000259" key="2">
    <source>
        <dbReference type="Pfam" id="PF01494"/>
    </source>
</evidence>
<evidence type="ECO:0000313" key="3">
    <source>
        <dbReference type="EMBL" id="GAA4697103.1"/>
    </source>
</evidence>
<dbReference type="InterPro" id="IPR036188">
    <property type="entry name" value="FAD/NAD-bd_sf"/>
</dbReference>
<dbReference type="InterPro" id="IPR002938">
    <property type="entry name" value="FAD-bd"/>
</dbReference>
<dbReference type="InterPro" id="IPR050407">
    <property type="entry name" value="Geranylgeranyl_reductase"/>
</dbReference>
<reference evidence="4" key="1">
    <citation type="journal article" date="2019" name="Int. J. Syst. Evol. Microbiol.">
        <title>The Global Catalogue of Microorganisms (GCM) 10K type strain sequencing project: providing services to taxonomists for standard genome sequencing and annotation.</title>
        <authorList>
            <consortium name="The Broad Institute Genomics Platform"/>
            <consortium name="The Broad Institute Genome Sequencing Center for Infectious Disease"/>
            <person name="Wu L."/>
            <person name="Ma J."/>
        </authorList>
    </citation>
    <scope>NUCLEOTIDE SEQUENCE [LARGE SCALE GENOMIC DNA]</scope>
    <source>
        <strain evidence="4">JCM 17975</strain>
    </source>
</reference>
<proteinExistence type="predicted"/>
<dbReference type="Proteomes" id="UP001500843">
    <property type="component" value="Unassembled WGS sequence"/>
</dbReference>
<dbReference type="PANTHER" id="PTHR42685">
    <property type="entry name" value="GERANYLGERANYL DIPHOSPHATE REDUCTASE"/>
    <property type="match status" value="1"/>
</dbReference>
<dbReference type="EMBL" id="BAABHM010000009">
    <property type="protein sequence ID" value="GAA4697103.1"/>
    <property type="molecule type" value="Genomic_DNA"/>
</dbReference>
<evidence type="ECO:0000313" key="4">
    <source>
        <dbReference type="Proteomes" id="UP001500843"/>
    </source>
</evidence>
<dbReference type="Pfam" id="PF01494">
    <property type="entry name" value="FAD_binding_3"/>
    <property type="match status" value="1"/>
</dbReference>
<evidence type="ECO:0000256" key="1">
    <source>
        <dbReference type="SAM" id="MobiDB-lite"/>
    </source>
</evidence>
<comment type="caution">
    <text evidence="3">The sequence shown here is derived from an EMBL/GenBank/DDBJ whole genome shotgun (WGS) entry which is preliminary data.</text>
</comment>
<accession>A0ABP8WYJ5</accession>
<gene>
    <name evidence="3" type="ORF">GCM10023198_16550</name>
</gene>
<organism evidence="3 4">
    <name type="scientific">Promicromonospora umidemergens</name>
    <dbReference type="NCBI Taxonomy" id="629679"/>
    <lineage>
        <taxon>Bacteria</taxon>
        <taxon>Bacillati</taxon>
        <taxon>Actinomycetota</taxon>
        <taxon>Actinomycetes</taxon>
        <taxon>Micrococcales</taxon>
        <taxon>Promicromonosporaceae</taxon>
        <taxon>Promicromonospora</taxon>
    </lineage>
</organism>